<organism evidence="1 2">
    <name type="scientific">Trichonephila inaurata madagascariensis</name>
    <dbReference type="NCBI Taxonomy" id="2747483"/>
    <lineage>
        <taxon>Eukaryota</taxon>
        <taxon>Metazoa</taxon>
        <taxon>Ecdysozoa</taxon>
        <taxon>Arthropoda</taxon>
        <taxon>Chelicerata</taxon>
        <taxon>Arachnida</taxon>
        <taxon>Araneae</taxon>
        <taxon>Araneomorphae</taxon>
        <taxon>Entelegynae</taxon>
        <taxon>Araneoidea</taxon>
        <taxon>Nephilidae</taxon>
        <taxon>Trichonephila</taxon>
        <taxon>Trichonephila inaurata</taxon>
    </lineage>
</organism>
<reference evidence="1" key="1">
    <citation type="submission" date="2020-08" db="EMBL/GenBank/DDBJ databases">
        <title>Multicomponent nature underlies the extraordinary mechanical properties of spider dragline silk.</title>
        <authorList>
            <person name="Kono N."/>
            <person name="Nakamura H."/>
            <person name="Mori M."/>
            <person name="Yoshida Y."/>
            <person name="Ohtoshi R."/>
            <person name="Malay A.D."/>
            <person name="Moran D.A.P."/>
            <person name="Tomita M."/>
            <person name="Numata K."/>
            <person name="Arakawa K."/>
        </authorList>
    </citation>
    <scope>NUCLEOTIDE SEQUENCE</scope>
</reference>
<dbReference type="AlphaFoldDB" id="A0A8X7BZD5"/>
<gene>
    <name evidence="1" type="ORF">TNIN_207631</name>
</gene>
<evidence type="ECO:0000313" key="2">
    <source>
        <dbReference type="Proteomes" id="UP000886998"/>
    </source>
</evidence>
<accession>A0A8X7BZD5</accession>
<proteinExistence type="predicted"/>
<keyword evidence="2" id="KW-1185">Reference proteome</keyword>
<comment type="caution">
    <text evidence="1">The sequence shown here is derived from an EMBL/GenBank/DDBJ whole genome shotgun (WGS) entry which is preliminary data.</text>
</comment>
<protein>
    <submittedName>
        <fullName evidence="1">Uncharacterized protein</fullName>
    </submittedName>
</protein>
<dbReference type="Proteomes" id="UP000886998">
    <property type="component" value="Unassembled WGS sequence"/>
</dbReference>
<name>A0A8X7BZD5_9ARAC</name>
<evidence type="ECO:0000313" key="1">
    <source>
        <dbReference type="EMBL" id="GFY48618.1"/>
    </source>
</evidence>
<sequence>MSRNCFLKRKLGFNIIFFHGDDIRFPFLLVIVPSLFAMVERNRFGKVFVVNIFFSPFHRLVTATVTSSIPHTFPPKDCIGWRSVLQGKYIRLPPAIVSPKVLEEKQLSEEGQDSPASKDNLLQPLAFIL</sequence>
<dbReference type="EMBL" id="BMAV01006558">
    <property type="protein sequence ID" value="GFY48618.1"/>
    <property type="molecule type" value="Genomic_DNA"/>
</dbReference>